<dbReference type="GO" id="GO:0016740">
    <property type="term" value="F:transferase activity"/>
    <property type="evidence" value="ECO:0007669"/>
    <property type="project" value="UniProtKB-KW"/>
</dbReference>
<dbReference type="SUPFAM" id="SSF56519">
    <property type="entry name" value="Penicillin binding protein dimerisation domain"/>
    <property type="match status" value="1"/>
</dbReference>
<dbReference type="GO" id="GO:0005886">
    <property type="term" value="C:plasma membrane"/>
    <property type="evidence" value="ECO:0007669"/>
    <property type="project" value="TreeGrafter"/>
</dbReference>
<dbReference type="AlphaFoldDB" id="A0A0G1YG70"/>
<feature type="domain" description="Penicillin-binding protein dimerisation" evidence="5">
    <location>
        <begin position="66"/>
        <end position="223"/>
    </location>
</feature>
<reference evidence="6 7" key="1">
    <citation type="journal article" date="2015" name="Nature">
        <title>rRNA introns, odd ribosomes, and small enigmatic genomes across a large radiation of phyla.</title>
        <authorList>
            <person name="Brown C.T."/>
            <person name="Hug L.A."/>
            <person name="Thomas B.C."/>
            <person name="Sharon I."/>
            <person name="Castelle C.J."/>
            <person name="Singh A."/>
            <person name="Wilkins M.J."/>
            <person name="Williams K.H."/>
            <person name="Banfield J.F."/>
        </authorList>
    </citation>
    <scope>NUCLEOTIDE SEQUENCE [LARGE SCALE GENOMIC DNA]</scope>
</reference>
<dbReference type="InterPro" id="IPR005311">
    <property type="entry name" value="PBP_dimer"/>
</dbReference>
<organism evidence="6 7">
    <name type="scientific">Candidatus Magasanikbacteria bacterium GW2011_GWA2_56_11</name>
    <dbReference type="NCBI Taxonomy" id="1619044"/>
    <lineage>
        <taxon>Bacteria</taxon>
        <taxon>Candidatus Magasanikiibacteriota</taxon>
    </lineage>
</organism>
<evidence type="ECO:0000259" key="4">
    <source>
        <dbReference type="Pfam" id="PF00905"/>
    </source>
</evidence>
<evidence type="ECO:0000259" key="5">
    <source>
        <dbReference type="Pfam" id="PF03717"/>
    </source>
</evidence>
<accession>A0A0G1YG70</accession>
<name>A0A0G1YG70_9BACT</name>
<evidence type="ECO:0000313" key="6">
    <source>
        <dbReference type="EMBL" id="KKW42443.1"/>
    </source>
</evidence>
<comment type="caution">
    <text evidence="6">The sequence shown here is derived from an EMBL/GenBank/DDBJ whole genome shotgun (WGS) entry which is preliminary data.</text>
</comment>
<dbReference type="GO" id="GO:0071555">
    <property type="term" value="P:cell wall organization"/>
    <property type="evidence" value="ECO:0007669"/>
    <property type="project" value="TreeGrafter"/>
</dbReference>
<keyword evidence="6" id="KW-0808">Transferase</keyword>
<dbReference type="STRING" id="1619044.UY92_C0006G0004"/>
<dbReference type="Pfam" id="PF00905">
    <property type="entry name" value="Transpeptidase"/>
    <property type="match status" value="1"/>
</dbReference>
<dbReference type="PANTHER" id="PTHR30627">
    <property type="entry name" value="PEPTIDOGLYCAN D,D-TRANSPEPTIDASE"/>
    <property type="match status" value="1"/>
</dbReference>
<dbReference type="EMBL" id="LCRX01000006">
    <property type="protein sequence ID" value="KKW42443.1"/>
    <property type="molecule type" value="Genomic_DNA"/>
</dbReference>
<dbReference type="Gene3D" id="3.30.450.330">
    <property type="match status" value="1"/>
</dbReference>
<sequence>MHPVSPHRFGNARRPGGDARLRLASALILAAVLALAVRLFVLMVVQNNFYTALAAGSHEIYAQLFPRRGEIFLQDSRTGEEFPAALNQDLYLLYADTRAIPDDAAAGRIIDSLAPIFVYDAARTSTLFSALTKRTDPYEPIEQKVEPEQMEAIKALGLPGIHFTGRPHRFYPEYNLAAHVLGFLGKNEDGTDQGRYGIEGYWQEELAGRGGFLEGVRSAGGRWIPLAGRSLKPAQDGVDLVLTIDRTIQYKACETLRRGLDEYRAKSGAAIVMDPRTGAILAMCSLPDFDLNTYGKVDDANAYNNSAIFTPYEPGSIFKPIAMAAALNEGLVNPETPFHDSGRREGLCSHPIQNAGNRVHGDQTMTGVLQNSINTGMVYVAEILGKARFVDYVKKFGFGIKTGIELDTEVTGVIDSLAINQGNKLDCYTATASFGQGITVTPIQIADAFSAIANGGTLMKPYIVKEKRLADGRVERTKPRELAVVLSRRAASLLSGMMVKTVDKGYSGRARVPGYYVAGKSGTAEIAGGGGYTDTYNHSFVGFAPVGDPKFVLFIKYEKPERAYAESTAAPVFGELARFMLEYFQVPPEREAAESD</sequence>
<proteinExistence type="predicted"/>
<dbReference type="SUPFAM" id="SSF56601">
    <property type="entry name" value="beta-lactamase/transpeptidase-like"/>
    <property type="match status" value="1"/>
</dbReference>
<evidence type="ECO:0000256" key="3">
    <source>
        <dbReference type="SAM" id="Phobius"/>
    </source>
</evidence>
<comment type="subcellular location">
    <subcellularLocation>
        <location evidence="1">Membrane</location>
    </subcellularLocation>
</comment>
<dbReference type="GO" id="GO:0008658">
    <property type="term" value="F:penicillin binding"/>
    <property type="evidence" value="ECO:0007669"/>
    <property type="project" value="InterPro"/>
</dbReference>
<dbReference type="Gene3D" id="3.90.1310.10">
    <property type="entry name" value="Penicillin-binding protein 2a (Domain 2)"/>
    <property type="match status" value="1"/>
</dbReference>
<dbReference type="PANTHER" id="PTHR30627:SF1">
    <property type="entry name" value="PEPTIDOGLYCAN D,D-TRANSPEPTIDASE FTSI"/>
    <property type="match status" value="1"/>
</dbReference>
<dbReference type="InterPro" id="IPR001460">
    <property type="entry name" value="PCN-bd_Tpept"/>
</dbReference>
<protein>
    <submittedName>
        <fullName evidence="6">Peptidoglycan glycosyltransferase</fullName>
    </submittedName>
</protein>
<dbReference type="InterPro" id="IPR050515">
    <property type="entry name" value="Beta-lactam/transpept"/>
</dbReference>
<gene>
    <name evidence="6" type="ORF">UY92_C0006G0004</name>
</gene>
<dbReference type="InterPro" id="IPR012338">
    <property type="entry name" value="Beta-lactam/transpept-like"/>
</dbReference>
<dbReference type="Gene3D" id="3.40.710.10">
    <property type="entry name" value="DD-peptidase/beta-lactamase superfamily"/>
    <property type="match status" value="1"/>
</dbReference>
<feature type="transmembrane region" description="Helical" evidence="3">
    <location>
        <begin position="21"/>
        <end position="45"/>
    </location>
</feature>
<dbReference type="Proteomes" id="UP000033870">
    <property type="component" value="Unassembled WGS sequence"/>
</dbReference>
<keyword evidence="3" id="KW-0812">Transmembrane</keyword>
<evidence type="ECO:0000256" key="1">
    <source>
        <dbReference type="ARBA" id="ARBA00004370"/>
    </source>
</evidence>
<evidence type="ECO:0000256" key="2">
    <source>
        <dbReference type="ARBA" id="ARBA00023136"/>
    </source>
</evidence>
<feature type="domain" description="Penicillin-binding protein transpeptidase" evidence="4">
    <location>
        <begin position="268"/>
        <end position="576"/>
    </location>
</feature>
<keyword evidence="2 3" id="KW-0472">Membrane</keyword>
<keyword evidence="3" id="KW-1133">Transmembrane helix</keyword>
<evidence type="ECO:0000313" key="7">
    <source>
        <dbReference type="Proteomes" id="UP000033870"/>
    </source>
</evidence>
<dbReference type="Pfam" id="PF03717">
    <property type="entry name" value="PBP_dimer"/>
    <property type="match status" value="1"/>
</dbReference>
<dbReference type="PATRIC" id="fig|1619044.3.peg.432"/>
<dbReference type="InterPro" id="IPR036138">
    <property type="entry name" value="PBP_dimer_sf"/>
</dbReference>